<dbReference type="SUPFAM" id="SSF52540">
    <property type="entry name" value="P-loop containing nucleoside triphosphate hydrolases"/>
    <property type="match status" value="3"/>
</dbReference>
<evidence type="ECO:0000256" key="3">
    <source>
        <dbReference type="ARBA" id="ARBA00022840"/>
    </source>
</evidence>
<dbReference type="Pfam" id="PF17757">
    <property type="entry name" value="UvrB_inter"/>
    <property type="match status" value="1"/>
</dbReference>
<proteinExistence type="predicted"/>
<dbReference type="EMBL" id="UINC01020841">
    <property type="protein sequence ID" value="SVA87116.1"/>
    <property type="molecule type" value="Genomic_DNA"/>
</dbReference>
<evidence type="ECO:0000256" key="2">
    <source>
        <dbReference type="ARBA" id="ARBA00022741"/>
    </source>
</evidence>
<dbReference type="Gene3D" id="3.40.50.11180">
    <property type="match status" value="1"/>
</dbReference>
<dbReference type="Gene3D" id="3.30.2060.10">
    <property type="entry name" value="Penicillin-binding protein 1b domain"/>
    <property type="match status" value="1"/>
</dbReference>
<dbReference type="SUPFAM" id="SSF141259">
    <property type="entry name" value="CarD-like"/>
    <property type="match status" value="1"/>
</dbReference>
<keyword evidence="3" id="KW-0067">ATP-binding</keyword>
<dbReference type="SMART" id="SM01058">
    <property type="entry name" value="CarD_TRCF"/>
    <property type="match status" value="1"/>
</dbReference>
<keyword evidence="1" id="KW-0963">Cytoplasm</keyword>
<dbReference type="PROSITE" id="PS51192">
    <property type="entry name" value="HELICASE_ATP_BIND_1"/>
    <property type="match status" value="1"/>
</dbReference>
<protein>
    <recommendedName>
        <fullName evidence="4">Helicase ATP-binding domain-containing protein</fullName>
    </recommendedName>
</protein>
<dbReference type="Pfam" id="PF00270">
    <property type="entry name" value="DEAD"/>
    <property type="match status" value="1"/>
</dbReference>
<dbReference type="Pfam" id="PF21132">
    <property type="entry name" value="MFD_D3"/>
    <property type="match status" value="1"/>
</dbReference>
<dbReference type="AlphaFoldDB" id="A0A381ZCW6"/>
<keyword evidence="2" id="KW-0547">Nucleotide-binding</keyword>
<evidence type="ECO:0000256" key="1">
    <source>
        <dbReference type="ARBA" id="ARBA00022490"/>
    </source>
</evidence>
<dbReference type="InterPro" id="IPR014001">
    <property type="entry name" value="Helicase_ATP-bd"/>
</dbReference>
<dbReference type="Gene3D" id="3.40.50.300">
    <property type="entry name" value="P-loop containing nucleotide triphosphate hydrolases"/>
    <property type="match status" value="1"/>
</dbReference>
<feature type="domain" description="Helicase ATP-binding" evidence="4">
    <location>
        <begin position="619"/>
        <end position="689"/>
    </location>
</feature>
<name>A0A381ZCW6_9ZZZZ</name>
<dbReference type="GO" id="GO:0005524">
    <property type="term" value="F:ATP binding"/>
    <property type="evidence" value="ECO:0007669"/>
    <property type="project" value="UniProtKB-KW"/>
</dbReference>
<dbReference type="GO" id="GO:0009380">
    <property type="term" value="C:excinuclease repair complex"/>
    <property type="evidence" value="ECO:0007669"/>
    <property type="project" value="InterPro"/>
</dbReference>
<dbReference type="GO" id="GO:0006289">
    <property type="term" value="P:nucleotide-excision repair"/>
    <property type="evidence" value="ECO:0007669"/>
    <property type="project" value="InterPro"/>
</dbReference>
<gene>
    <name evidence="5" type="ORF">METZ01_LOCUS139970</name>
</gene>
<feature type="non-terminal residue" evidence="5">
    <location>
        <position position="689"/>
    </location>
</feature>
<dbReference type="Gene3D" id="2.40.10.170">
    <property type="match status" value="1"/>
</dbReference>
<dbReference type="InterPro" id="IPR048635">
    <property type="entry name" value="MFD_D3"/>
</dbReference>
<organism evidence="5">
    <name type="scientific">marine metagenome</name>
    <dbReference type="NCBI Taxonomy" id="408172"/>
    <lineage>
        <taxon>unclassified sequences</taxon>
        <taxon>metagenomes</taxon>
        <taxon>ecological metagenomes</taxon>
    </lineage>
</organism>
<dbReference type="InterPro" id="IPR036101">
    <property type="entry name" value="CarD-like/TRCF_RID_sf"/>
</dbReference>
<evidence type="ECO:0000259" key="4">
    <source>
        <dbReference type="PROSITE" id="PS51192"/>
    </source>
</evidence>
<dbReference type="PANTHER" id="PTHR24029">
    <property type="entry name" value="UVRABC SYSTEM PROTEIN B"/>
    <property type="match status" value="1"/>
</dbReference>
<dbReference type="GO" id="GO:0016887">
    <property type="term" value="F:ATP hydrolysis activity"/>
    <property type="evidence" value="ECO:0007669"/>
    <property type="project" value="InterPro"/>
</dbReference>
<dbReference type="Pfam" id="PF02559">
    <property type="entry name" value="CarD_TRCF_RID"/>
    <property type="match status" value="1"/>
</dbReference>
<accession>A0A381ZCW6</accession>
<dbReference type="InterPro" id="IPR027417">
    <property type="entry name" value="P-loop_NTPase"/>
</dbReference>
<reference evidence="5" key="1">
    <citation type="submission" date="2018-05" db="EMBL/GenBank/DDBJ databases">
        <authorList>
            <person name="Lanie J.A."/>
            <person name="Ng W.-L."/>
            <person name="Kazmierczak K.M."/>
            <person name="Andrzejewski T.M."/>
            <person name="Davidsen T.M."/>
            <person name="Wayne K.J."/>
            <person name="Tettelin H."/>
            <person name="Glass J.I."/>
            <person name="Rusch D."/>
            <person name="Podicherti R."/>
            <person name="Tsui H.-C.T."/>
            <person name="Winkler M.E."/>
        </authorList>
    </citation>
    <scope>NUCLEOTIDE SEQUENCE</scope>
</reference>
<dbReference type="InterPro" id="IPR011545">
    <property type="entry name" value="DEAD/DEAH_box_helicase_dom"/>
</dbReference>
<dbReference type="PANTHER" id="PTHR24029:SF1">
    <property type="entry name" value="TRANSCRIPTION-REPAIR-COUPLING FACTOR"/>
    <property type="match status" value="1"/>
</dbReference>
<evidence type="ECO:0000313" key="5">
    <source>
        <dbReference type="EMBL" id="SVA87116.1"/>
    </source>
</evidence>
<sequence length="689" mass="76506">MDRPLLEALPDLLGDEPALTSVLGRRSAALVVPEPARAIVLAAVARRSGRRPLLTVVPTGSEAERLAGDLGHYLGPDEVELFPAWETLPFERLSPGIETMGHRMRILNRLTEPAGRPAVVVASGRALVQRLTPAAGEVRPLLLGPGDIADQTGLVDSLVAAGYRREYQVEHRGELAVRGSILDLWPSTSEVPFRIDFWGDEIERLCEFGVADQRTTIVRAEVEVYPCREMVPDAAMRARAGTLVAEQPWGREHWERLADGELFDGMESWLPWLDHEERLLVELLDDDALVVVVEPRRLRDRVSDLRDEERELAESLAVTWGADGLAFPQLHLDWERLLEHTDAPLWTVDSVAPGPGADTVVATGWVTDRPGFKVEHAVPGVALRLAELLAKGFRVVVAADGEGSAVQLLRRLTEDGLVLAEEKSATDPAIPGAHLVIAAIERGFILHGSKLALVTEAEITGRRRIRRGSRPRRRAALRVFEDLAVGDYVVHEHHGVARFAGLVTRTLSGVERDYLLLEYRGDDRLYLPTEQIDTIRPYSSGEAPTLSRMGGTDWERTKSRVRSAVAEIAEELVDLYRHRRTMPGRAFGYDTPWQREMEQSFPYQETVDQITAVEDVKADMERPTPMDRVVCGDVGFGKTEVAIRAVFKAVQDGCQAAVLVPTTLLAQQHGETFRDRFAPYPIRVEVLSR</sequence>
<dbReference type="GO" id="GO:0003677">
    <property type="term" value="F:DNA binding"/>
    <property type="evidence" value="ECO:0007669"/>
    <property type="project" value="InterPro"/>
</dbReference>
<dbReference type="InterPro" id="IPR041471">
    <property type="entry name" value="UvrB_inter"/>
</dbReference>
<dbReference type="InterPro" id="IPR004807">
    <property type="entry name" value="UvrB"/>
</dbReference>
<dbReference type="InterPro" id="IPR003711">
    <property type="entry name" value="CarD-like/TRCF_RID"/>
</dbReference>